<evidence type="ECO:0000313" key="3">
    <source>
        <dbReference type="Proteomes" id="UP000028194"/>
    </source>
</evidence>
<name>A0A075MPV1_9ARCH</name>
<dbReference type="SUPFAM" id="SSF54909">
    <property type="entry name" value="Dimeric alpha+beta barrel"/>
    <property type="match status" value="1"/>
</dbReference>
<evidence type="ECO:0000313" key="2">
    <source>
        <dbReference type="EMBL" id="AIF82882.1"/>
    </source>
</evidence>
<proteinExistence type="predicted"/>
<dbReference type="AlphaFoldDB" id="A0A075MPV1"/>
<protein>
    <recommendedName>
        <fullName evidence="1">ABM domain-containing protein</fullName>
    </recommendedName>
</protein>
<reference evidence="2 3" key="1">
    <citation type="journal article" date="2014" name="PLoS ONE">
        <title>Genome Sequence of Candidatus Nitrososphaera evergladensis from Group I.1b Enriched from Everglades Soil Reveals Novel Genomic Features of the Ammonia-Oxidizing Archaea.</title>
        <authorList>
            <person name="Zhalnina K.V."/>
            <person name="Dias R."/>
            <person name="Leonard M.T."/>
            <person name="Dorr de Quadros P."/>
            <person name="Camargo F.A."/>
            <person name="Drew J.C."/>
            <person name="Farmerie W.G."/>
            <person name="Daroub S.H."/>
            <person name="Triplett E.W."/>
        </authorList>
    </citation>
    <scope>NUCLEOTIDE SEQUENCE [LARGE SCALE GENOMIC DNA]</scope>
    <source>
        <strain evidence="2 3">SR1</strain>
    </source>
</reference>
<dbReference type="HOGENOM" id="CLU_2025193_0_0_2"/>
<sequence length="122" mass="14097">MESSRIHFRAEFTIEEGKIEEYKQLVQEMSRVVEANEPDTIDYQFYLNRDETKCIVHETYANSEAALAHNTGVASQTILPKISKVARISRFDVYGNPSDELRKVLASFSPQIYNRFAGFSRR</sequence>
<organism evidence="2 3">
    <name type="scientific">Candidatus Nitrososphaera evergladensis SR1</name>
    <dbReference type="NCBI Taxonomy" id="1459636"/>
    <lineage>
        <taxon>Archaea</taxon>
        <taxon>Nitrososphaerota</taxon>
        <taxon>Nitrososphaeria</taxon>
        <taxon>Nitrososphaerales</taxon>
        <taxon>Nitrososphaeraceae</taxon>
        <taxon>Nitrososphaera</taxon>
    </lineage>
</organism>
<feature type="domain" description="ABM" evidence="1">
    <location>
        <begin position="8"/>
        <end position="72"/>
    </location>
</feature>
<dbReference type="Proteomes" id="UP000028194">
    <property type="component" value="Chromosome"/>
</dbReference>
<dbReference type="InterPro" id="IPR011008">
    <property type="entry name" value="Dimeric_a/b-barrel"/>
</dbReference>
<evidence type="ECO:0000259" key="1">
    <source>
        <dbReference type="Pfam" id="PF03992"/>
    </source>
</evidence>
<dbReference type="Gene3D" id="3.30.70.100">
    <property type="match status" value="1"/>
</dbReference>
<dbReference type="KEGG" id="nev:NTE_00804"/>
<dbReference type="EMBL" id="CP007174">
    <property type="protein sequence ID" value="AIF82882.1"/>
    <property type="molecule type" value="Genomic_DNA"/>
</dbReference>
<gene>
    <name evidence="2" type="ORF">NTE_00804</name>
</gene>
<dbReference type="STRING" id="1459636.NTE_00804"/>
<dbReference type="Pfam" id="PF03992">
    <property type="entry name" value="ABM"/>
    <property type="match status" value="1"/>
</dbReference>
<dbReference type="InterPro" id="IPR007138">
    <property type="entry name" value="ABM_dom"/>
</dbReference>
<accession>A0A075MPV1</accession>
<keyword evidence="3" id="KW-1185">Reference proteome</keyword>